<dbReference type="RefSeq" id="WP_213430943.1">
    <property type="nucleotide sequence ID" value="NZ_AP031298.1"/>
</dbReference>
<feature type="domain" description="NERD" evidence="2">
    <location>
        <begin position="35"/>
        <end position="150"/>
    </location>
</feature>
<dbReference type="Pfam" id="PF08378">
    <property type="entry name" value="NERD"/>
    <property type="match status" value="1"/>
</dbReference>
<gene>
    <name evidence="3" type="ORF">WJ0W_005458</name>
</gene>
<feature type="region of interest" description="Disordered" evidence="1">
    <location>
        <begin position="1"/>
        <end position="35"/>
    </location>
</feature>
<evidence type="ECO:0000256" key="1">
    <source>
        <dbReference type="SAM" id="MobiDB-lite"/>
    </source>
</evidence>
<dbReference type="PROSITE" id="PS50965">
    <property type="entry name" value="NERD"/>
    <property type="match status" value="1"/>
</dbReference>
<organism evidence="3 4">
    <name type="scientific">Paenibacillus melissococcoides</name>
    <dbReference type="NCBI Taxonomy" id="2912268"/>
    <lineage>
        <taxon>Bacteria</taxon>
        <taxon>Bacillati</taxon>
        <taxon>Bacillota</taxon>
        <taxon>Bacilli</taxon>
        <taxon>Bacillales</taxon>
        <taxon>Paenibacillaceae</taxon>
        <taxon>Paenibacillus</taxon>
    </lineage>
</organism>
<evidence type="ECO:0000313" key="3">
    <source>
        <dbReference type="EMBL" id="CAH8248200.1"/>
    </source>
</evidence>
<dbReference type="EMBL" id="CALYLO010000009">
    <property type="protein sequence ID" value="CAH8248200.1"/>
    <property type="molecule type" value="Genomic_DNA"/>
</dbReference>
<keyword evidence="4" id="KW-1185">Reference proteome</keyword>
<comment type="caution">
    <text evidence="3">The sequence shown here is derived from an EMBL/GenBank/DDBJ whole genome shotgun (WGS) entry which is preliminary data.</text>
</comment>
<dbReference type="Proteomes" id="UP001154322">
    <property type="component" value="Unassembled WGS sequence"/>
</dbReference>
<proteinExistence type="predicted"/>
<name>A0ABM9G8C5_9BACL</name>
<accession>A0ABM9G8C5</accession>
<reference evidence="3" key="1">
    <citation type="submission" date="2022-06" db="EMBL/GenBank/DDBJ databases">
        <authorList>
            <person name="Dietemann V."/>
            <person name="Ory F."/>
            <person name="Dainat B."/>
            <person name="Oberhansli S."/>
        </authorList>
    </citation>
    <scope>NUCLEOTIDE SEQUENCE</scope>
    <source>
        <strain evidence="3">Ena-SAMPLE-TAB-26-04-2022-14:26:32:270-5432</strain>
    </source>
</reference>
<evidence type="ECO:0000313" key="4">
    <source>
        <dbReference type="Proteomes" id="UP001154322"/>
    </source>
</evidence>
<evidence type="ECO:0000259" key="2">
    <source>
        <dbReference type="PROSITE" id="PS50965"/>
    </source>
</evidence>
<dbReference type="InterPro" id="IPR011528">
    <property type="entry name" value="NERD"/>
</dbReference>
<sequence>MFKKLVGLFKTEPKKSSSPSPKRQPSKPKVESTRIGELGEHKINIQLDQLPKDCMHLADLMIPNPRSRTGYSQIDHVVVTPYGLFVIETKNYNGEIKGARTDKQWTVSNRFRMYNPLMQNYGHIKALTAILLAYPDLKFISLVSFTMRCRFSIDPELRKIHSDELVVYDVELSEFIGRKLTRLKAESAPTFNAEDVSCIHETIRLANIADPEIRRQHVEKIKSK</sequence>
<protein>
    <submittedName>
        <fullName evidence="3">NERD domain-containing protein</fullName>
    </submittedName>
</protein>